<protein>
    <submittedName>
        <fullName evidence="2">Uncharacterized protein</fullName>
    </submittedName>
</protein>
<feature type="chain" id="PRO_5043709557" evidence="1">
    <location>
        <begin position="18"/>
        <end position="170"/>
    </location>
</feature>
<comment type="caution">
    <text evidence="2">The sequence shown here is derived from an EMBL/GenBank/DDBJ whole genome shotgun (WGS) entry which is preliminary data.</text>
</comment>
<evidence type="ECO:0000313" key="3">
    <source>
        <dbReference type="Proteomes" id="UP001162162"/>
    </source>
</evidence>
<dbReference type="Proteomes" id="UP001162162">
    <property type="component" value="Unassembled WGS sequence"/>
</dbReference>
<sequence length="170" mass="19062">MKKVCLLLILKWGLGLSEEEKNVQDLQTSDSDKVYYQYITPAVPFSDSVGDSNQQTRSYGYNVIVPSNLPSNQHHFQSSKADSHHNGINESSLLAALLLSTYLRLPTKPATANHPDLVPINPYIALLLSHYGKYLPHQGTGRGLYGYIASNNYHNNMPFGSYKVYEPYAR</sequence>
<dbReference type="AlphaFoldDB" id="A0AAV8Y6B7"/>
<keyword evidence="1" id="KW-0732">Signal</keyword>
<evidence type="ECO:0000256" key="1">
    <source>
        <dbReference type="SAM" id="SignalP"/>
    </source>
</evidence>
<reference evidence="2" key="1">
    <citation type="journal article" date="2023" name="Insect Mol. Biol.">
        <title>Genome sequencing provides insights into the evolution of gene families encoding plant cell wall-degrading enzymes in longhorned beetles.</title>
        <authorList>
            <person name="Shin N.R."/>
            <person name="Okamura Y."/>
            <person name="Kirsch R."/>
            <person name="Pauchet Y."/>
        </authorList>
    </citation>
    <scope>NUCLEOTIDE SEQUENCE</scope>
    <source>
        <strain evidence="2">AMC_N1</strain>
    </source>
</reference>
<organism evidence="2 3">
    <name type="scientific">Aromia moschata</name>
    <dbReference type="NCBI Taxonomy" id="1265417"/>
    <lineage>
        <taxon>Eukaryota</taxon>
        <taxon>Metazoa</taxon>
        <taxon>Ecdysozoa</taxon>
        <taxon>Arthropoda</taxon>
        <taxon>Hexapoda</taxon>
        <taxon>Insecta</taxon>
        <taxon>Pterygota</taxon>
        <taxon>Neoptera</taxon>
        <taxon>Endopterygota</taxon>
        <taxon>Coleoptera</taxon>
        <taxon>Polyphaga</taxon>
        <taxon>Cucujiformia</taxon>
        <taxon>Chrysomeloidea</taxon>
        <taxon>Cerambycidae</taxon>
        <taxon>Cerambycinae</taxon>
        <taxon>Callichromatini</taxon>
        <taxon>Aromia</taxon>
    </lineage>
</organism>
<keyword evidence="3" id="KW-1185">Reference proteome</keyword>
<gene>
    <name evidence="2" type="ORF">NQ318_017093</name>
</gene>
<name>A0AAV8Y6B7_9CUCU</name>
<dbReference type="EMBL" id="JAPWTK010000201">
    <property type="protein sequence ID" value="KAJ8945977.1"/>
    <property type="molecule type" value="Genomic_DNA"/>
</dbReference>
<evidence type="ECO:0000313" key="2">
    <source>
        <dbReference type="EMBL" id="KAJ8945977.1"/>
    </source>
</evidence>
<feature type="signal peptide" evidence="1">
    <location>
        <begin position="1"/>
        <end position="17"/>
    </location>
</feature>
<accession>A0AAV8Y6B7</accession>
<proteinExistence type="predicted"/>